<dbReference type="PANTHER" id="PTHR34605:SF4">
    <property type="entry name" value="DNA ADENINE METHYLTRANSFERASE"/>
    <property type="match status" value="1"/>
</dbReference>
<evidence type="ECO:0000256" key="1">
    <source>
        <dbReference type="ARBA" id="ARBA00023125"/>
    </source>
</evidence>
<dbReference type="EMBL" id="JACAZH010000003">
    <property type="protein sequence ID" value="KAF7373704.1"/>
    <property type="molecule type" value="Genomic_DNA"/>
</dbReference>
<keyword evidence="1" id="KW-0238">DNA-binding</keyword>
<gene>
    <name evidence="3" type="ORF">MSAN_00581400</name>
</gene>
<dbReference type="GO" id="GO:0003677">
    <property type="term" value="F:DNA binding"/>
    <property type="evidence" value="ECO:0007669"/>
    <property type="project" value="UniProtKB-KW"/>
</dbReference>
<proteinExistence type="predicted"/>
<dbReference type="GO" id="GO:0015074">
    <property type="term" value="P:DNA integration"/>
    <property type="evidence" value="ECO:0007669"/>
    <property type="project" value="InterPro"/>
</dbReference>
<organism evidence="3 4">
    <name type="scientific">Mycena sanguinolenta</name>
    <dbReference type="NCBI Taxonomy" id="230812"/>
    <lineage>
        <taxon>Eukaryota</taxon>
        <taxon>Fungi</taxon>
        <taxon>Dikarya</taxon>
        <taxon>Basidiomycota</taxon>
        <taxon>Agaricomycotina</taxon>
        <taxon>Agaricomycetes</taxon>
        <taxon>Agaricomycetidae</taxon>
        <taxon>Agaricales</taxon>
        <taxon>Marasmiineae</taxon>
        <taxon>Mycenaceae</taxon>
        <taxon>Mycena</taxon>
    </lineage>
</organism>
<dbReference type="PANTHER" id="PTHR34605">
    <property type="entry name" value="PHAGE_INTEGRASE DOMAIN-CONTAINING PROTEIN"/>
    <property type="match status" value="1"/>
</dbReference>
<accession>A0A8H7DFN4</accession>
<dbReference type="Gene3D" id="1.10.150.130">
    <property type="match status" value="1"/>
</dbReference>
<name>A0A8H7DFN4_9AGAR</name>
<dbReference type="Gene3D" id="1.10.443.10">
    <property type="entry name" value="Intergrase catalytic core"/>
    <property type="match status" value="1"/>
</dbReference>
<dbReference type="Proteomes" id="UP000623467">
    <property type="component" value="Unassembled WGS sequence"/>
</dbReference>
<keyword evidence="4" id="KW-1185">Reference proteome</keyword>
<protein>
    <recommendedName>
        <fullName evidence="5">DNA breaking-rejoining enzyme</fullName>
    </recommendedName>
</protein>
<reference evidence="3" key="1">
    <citation type="submission" date="2020-05" db="EMBL/GenBank/DDBJ databases">
        <title>Mycena genomes resolve the evolution of fungal bioluminescence.</title>
        <authorList>
            <person name="Tsai I.J."/>
        </authorList>
    </citation>
    <scope>NUCLEOTIDE SEQUENCE</scope>
    <source>
        <strain evidence="3">160909Yilan</strain>
    </source>
</reference>
<dbReference type="AlphaFoldDB" id="A0A8H7DFN4"/>
<dbReference type="SUPFAM" id="SSF56349">
    <property type="entry name" value="DNA breaking-rejoining enzymes"/>
    <property type="match status" value="1"/>
</dbReference>
<dbReference type="GO" id="GO:0006310">
    <property type="term" value="P:DNA recombination"/>
    <property type="evidence" value="ECO:0007669"/>
    <property type="project" value="UniProtKB-KW"/>
</dbReference>
<dbReference type="InterPro" id="IPR013762">
    <property type="entry name" value="Integrase-like_cat_sf"/>
</dbReference>
<evidence type="ECO:0000256" key="2">
    <source>
        <dbReference type="ARBA" id="ARBA00023172"/>
    </source>
</evidence>
<evidence type="ECO:0000313" key="3">
    <source>
        <dbReference type="EMBL" id="KAF7373704.1"/>
    </source>
</evidence>
<evidence type="ECO:0000313" key="4">
    <source>
        <dbReference type="Proteomes" id="UP000623467"/>
    </source>
</evidence>
<keyword evidence="2" id="KW-0233">DNA recombination</keyword>
<dbReference type="InterPro" id="IPR052925">
    <property type="entry name" value="Phage_Integrase-like_Recomb"/>
</dbReference>
<comment type="caution">
    <text evidence="3">The sequence shown here is derived from an EMBL/GenBank/DDBJ whole genome shotgun (WGS) entry which is preliminary data.</text>
</comment>
<sequence length="535" mass="58650">MTCRGCPPRLSCHFLIHTSHDLFRPVFPLRSVALPTSCPVSVSISEPLPCELTSPSDVWHFPLVLRDDLVPATLATALLGDPVCSSDSPAFNPPQPTTVTVFATPPPPAPFASSRPSSISRAPVPQDALLDVRLAAAACLPQKSARRPAARNVLAPSVFRPHVPADRRILLWTAPYSMRAHSALAAHRIPLDSQSKLFETLLGAHVPETLESYGAGLLRFHQFCDRLSIPESDRMPADRHLLSAFVADAAGSCTGKCIRNWLNGLHLWHTYNDAPWHGDEGWLPHLKRSADRAGLPFKRPPRGPVSNEHLRALRASLELDSPLGAATWAAALSAYRGCRRLGELLIRSTAKFSALRDTCRSTRVSRTAANGRVVLTIHLVWTKTTQNLGGECILTQVLGIDADLCPVWAFDNHLRINHSPPADTPLFAHRSASGWRHLTKDAFIKASVAVFNAAGLERIFGHSFRIGGSLALLLDGVAPEVIMKLGGWTSLCFLIYWRRLERILPLAITRAWDARIAEFARTHGHNVDVDALLFD</sequence>
<dbReference type="InterPro" id="IPR011010">
    <property type="entry name" value="DNA_brk_join_enz"/>
</dbReference>
<dbReference type="OrthoDB" id="3266428at2759"/>
<dbReference type="InterPro" id="IPR010998">
    <property type="entry name" value="Integrase_recombinase_N"/>
</dbReference>
<evidence type="ECO:0008006" key="5">
    <source>
        <dbReference type="Google" id="ProtNLM"/>
    </source>
</evidence>